<dbReference type="GO" id="GO:0004843">
    <property type="term" value="F:cysteine-type deubiquitinase activity"/>
    <property type="evidence" value="ECO:0007669"/>
    <property type="project" value="InterPro"/>
</dbReference>
<reference evidence="2" key="1">
    <citation type="submission" date="2021-11" db="EMBL/GenBank/DDBJ databases">
        <authorList>
            <consortium name="Genoscope - CEA"/>
            <person name="William W."/>
        </authorList>
    </citation>
    <scope>NUCLEOTIDE SEQUENCE</scope>
</reference>
<dbReference type="AlphaFoldDB" id="A0A8J2S2R4"/>
<dbReference type="GO" id="GO:0016579">
    <property type="term" value="P:protein deubiquitination"/>
    <property type="evidence" value="ECO:0007669"/>
    <property type="project" value="InterPro"/>
</dbReference>
<dbReference type="Pfam" id="PF00443">
    <property type="entry name" value="UCH"/>
    <property type="match status" value="1"/>
</dbReference>
<dbReference type="OrthoDB" id="27652at2759"/>
<comment type="caution">
    <text evidence="2">The sequence shown here is derived from an EMBL/GenBank/DDBJ whole genome shotgun (WGS) entry which is preliminary data.</text>
</comment>
<dbReference type="Gene3D" id="3.90.70.10">
    <property type="entry name" value="Cysteine proteinases"/>
    <property type="match status" value="1"/>
</dbReference>
<protein>
    <recommendedName>
        <fullName evidence="1">Peptidase C19 ubiquitin carboxyl-terminal hydrolase domain-containing protein</fullName>
    </recommendedName>
</protein>
<proteinExistence type="predicted"/>
<accession>A0A8J2S2R4</accession>
<dbReference type="InterPro" id="IPR038765">
    <property type="entry name" value="Papain-like_cys_pep_sf"/>
</dbReference>
<sequence>MSSRSAADALRALSLGPASSQATADAKITVGARIAMTRLVPDESDLRNARANRASAARSQVAAIARRAALARAVEFGAADTCVGVVEGIDGERVVVRLDCGLRVIIGAESVSSRSVDSDDAPPVGAFVELQGLASAAFNGRRGVVTATPPDVAAVGRVAVVIDGRSIAIKRANVIFASDAVVDASSDVWFREEAWVNILPFLDARALARFVLASRRADGRRWAEAHVERTVAAVAVRAPTLLATRHEAVPLIQWGDCMVSLFCLFAACPLESFLRAEGCLGRDVGVYAALEAYVNRTGGPDGPDGWANAPGVLYAELASYERRVTKDETGDFDVVELNCFLRLQPRGGASLYDMIDAAIAPEQFGGASNGTLQRTIWCTGRVLVFNLILYQWDGATQRTRFNAALLDDPISFPVEGLDMTRYVHRPAASEVFDLVGAVLFLSYGNGGHYVAVTYHELSRCWFLFDDDTVERLDSLEAYVAEEGAVPTILFYRRRPAAARPLK</sequence>
<name>A0A8J2S2R4_9STRA</name>
<dbReference type="InterPro" id="IPR001394">
    <property type="entry name" value="Peptidase_C19_UCH"/>
</dbReference>
<evidence type="ECO:0000313" key="3">
    <source>
        <dbReference type="Proteomes" id="UP000789595"/>
    </source>
</evidence>
<dbReference type="SUPFAM" id="SSF54001">
    <property type="entry name" value="Cysteine proteinases"/>
    <property type="match status" value="1"/>
</dbReference>
<evidence type="ECO:0000313" key="2">
    <source>
        <dbReference type="EMBL" id="CAH0363818.1"/>
    </source>
</evidence>
<feature type="domain" description="Peptidase C19 ubiquitin carboxyl-terminal hydrolase" evidence="1">
    <location>
        <begin position="346"/>
        <end position="491"/>
    </location>
</feature>
<organism evidence="2 3">
    <name type="scientific">Pelagomonas calceolata</name>
    <dbReference type="NCBI Taxonomy" id="35677"/>
    <lineage>
        <taxon>Eukaryota</taxon>
        <taxon>Sar</taxon>
        <taxon>Stramenopiles</taxon>
        <taxon>Ochrophyta</taxon>
        <taxon>Pelagophyceae</taxon>
        <taxon>Pelagomonadales</taxon>
        <taxon>Pelagomonadaceae</taxon>
        <taxon>Pelagomonas</taxon>
    </lineage>
</organism>
<dbReference type="CDD" id="cd02257">
    <property type="entry name" value="Peptidase_C19"/>
    <property type="match status" value="1"/>
</dbReference>
<gene>
    <name evidence="2" type="ORF">PECAL_1P01540</name>
</gene>
<evidence type="ECO:0000259" key="1">
    <source>
        <dbReference type="Pfam" id="PF00443"/>
    </source>
</evidence>
<dbReference type="EMBL" id="CAKKNE010000001">
    <property type="protein sequence ID" value="CAH0363818.1"/>
    <property type="molecule type" value="Genomic_DNA"/>
</dbReference>
<dbReference type="Proteomes" id="UP000789595">
    <property type="component" value="Unassembled WGS sequence"/>
</dbReference>
<keyword evidence="3" id="KW-1185">Reference proteome</keyword>